<dbReference type="AlphaFoldDB" id="A0A1C0AKU4"/>
<evidence type="ECO:0000313" key="2">
    <source>
        <dbReference type="Proteomes" id="UP000093501"/>
    </source>
</evidence>
<name>A0A1C0AKU4_9ACTN</name>
<protein>
    <submittedName>
        <fullName evidence="1">Uncharacterized protein</fullName>
    </submittedName>
</protein>
<evidence type="ECO:0000313" key="1">
    <source>
        <dbReference type="EMBL" id="OCL33294.1"/>
    </source>
</evidence>
<organism evidence="1 2">
    <name type="scientific">Tessaracoccus lapidicaptus</name>
    <dbReference type="NCBI Taxonomy" id="1427523"/>
    <lineage>
        <taxon>Bacteria</taxon>
        <taxon>Bacillati</taxon>
        <taxon>Actinomycetota</taxon>
        <taxon>Actinomycetes</taxon>
        <taxon>Propionibacteriales</taxon>
        <taxon>Propionibacteriaceae</taxon>
        <taxon>Tessaracoccus</taxon>
    </lineage>
</organism>
<reference evidence="2" key="1">
    <citation type="submission" date="2016-07" db="EMBL/GenBank/DDBJ databases">
        <authorList>
            <person name="Florea S."/>
            <person name="Webb J.S."/>
            <person name="Jaromczyk J."/>
            <person name="Schardl C.L."/>
        </authorList>
    </citation>
    <scope>NUCLEOTIDE SEQUENCE [LARGE SCALE GENOMIC DNA]</scope>
    <source>
        <strain evidence="2">IPBSL-7</strain>
    </source>
</reference>
<dbReference type="Proteomes" id="UP000093501">
    <property type="component" value="Unassembled WGS sequence"/>
</dbReference>
<proteinExistence type="predicted"/>
<comment type="caution">
    <text evidence="1">The sequence shown here is derived from an EMBL/GenBank/DDBJ whole genome shotgun (WGS) entry which is preliminary data.</text>
</comment>
<gene>
    <name evidence="1" type="ORF">BCR15_05560</name>
</gene>
<keyword evidence="2" id="KW-1185">Reference proteome</keyword>
<dbReference type="RefSeq" id="WP_068751860.1">
    <property type="nucleotide sequence ID" value="NZ_LR214441.1"/>
</dbReference>
<sequence length="90" mass="9739">MTDDELWEETRTWLFWAGILANGVTTDEGAAAVEAALPTRPSGRAALERLHQLASDELTGMLALLSDDEPRWADGRAATVGAIRSMLDRG</sequence>
<dbReference type="EMBL" id="MBQD01000022">
    <property type="protein sequence ID" value="OCL33294.1"/>
    <property type="molecule type" value="Genomic_DNA"/>
</dbReference>
<accession>A0A1C0AKU4</accession>